<comment type="function">
    <text evidence="12 13">RNA polymerase that catalyzes the synthesis of short RNA molecules used as primers for DNA polymerase during DNA replication.</text>
</comment>
<dbReference type="InterPro" id="IPR034151">
    <property type="entry name" value="TOPRIM_DnaG_bac"/>
</dbReference>
<dbReference type="SUPFAM" id="SSF57783">
    <property type="entry name" value="Zinc beta-ribbon"/>
    <property type="match status" value="1"/>
</dbReference>
<dbReference type="Pfam" id="PF13155">
    <property type="entry name" value="Toprim_2"/>
    <property type="match status" value="1"/>
</dbReference>
<dbReference type="Gene3D" id="3.90.580.10">
    <property type="entry name" value="Zinc finger, CHC2-type domain"/>
    <property type="match status" value="1"/>
</dbReference>
<keyword evidence="10 12" id="KW-0238">DNA-binding</keyword>
<keyword evidence="9" id="KW-0460">Magnesium</keyword>
<keyword evidence="3 12" id="KW-0808">Transferase</keyword>
<proteinExistence type="inferred from homology"/>
<evidence type="ECO:0000256" key="5">
    <source>
        <dbReference type="ARBA" id="ARBA00022705"/>
    </source>
</evidence>
<keyword evidence="7 12" id="KW-0863">Zinc-finger</keyword>
<feature type="domain" description="Toprim" evidence="15">
    <location>
        <begin position="258"/>
        <end position="350"/>
    </location>
</feature>
<comment type="domain">
    <text evidence="12">Contains an N-terminal zinc-binding domain, a central core domain that contains the primase activity, and a C-terminal DnaB-binding domain.</text>
</comment>
<name>A0A1I4UKR8_9BACT</name>
<dbReference type="EMBL" id="FOUU01000006">
    <property type="protein sequence ID" value="SFM89518.1"/>
    <property type="molecule type" value="Genomic_DNA"/>
</dbReference>
<dbReference type="GO" id="GO:0003677">
    <property type="term" value="F:DNA binding"/>
    <property type="evidence" value="ECO:0007669"/>
    <property type="project" value="UniProtKB-KW"/>
</dbReference>
<dbReference type="GO" id="GO:0003899">
    <property type="term" value="F:DNA-directed RNA polymerase activity"/>
    <property type="evidence" value="ECO:0007669"/>
    <property type="project" value="UniProtKB-UniRule"/>
</dbReference>
<dbReference type="GO" id="GO:1990077">
    <property type="term" value="C:primosome complex"/>
    <property type="evidence" value="ECO:0007669"/>
    <property type="project" value="UniProtKB-KW"/>
</dbReference>
<dbReference type="PANTHER" id="PTHR30313:SF2">
    <property type="entry name" value="DNA PRIMASE"/>
    <property type="match status" value="1"/>
</dbReference>
<keyword evidence="11 12" id="KW-0804">Transcription</keyword>
<dbReference type="Pfam" id="PF10410">
    <property type="entry name" value="DnaB_bind"/>
    <property type="match status" value="1"/>
</dbReference>
<comment type="subunit">
    <text evidence="12">Monomer. Interacts with DnaB.</text>
</comment>
<evidence type="ECO:0000256" key="11">
    <source>
        <dbReference type="ARBA" id="ARBA00023163"/>
    </source>
</evidence>
<dbReference type="PROSITE" id="PS50880">
    <property type="entry name" value="TOPRIM"/>
    <property type="match status" value="1"/>
</dbReference>
<reference evidence="16 17" key="1">
    <citation type="submission" date="2016-10" db="EMBL/GenBank/DDBJ databases">
        <authorList>
            <person name="de Groot N.N."/>
        </authorList>
    </citation>
    <scope>NUCLEOTIDE SEQUENCE [LARGE SCALE GENOMIC DNA]</scope>
    <source>
        <strain evidence="16 17">DSM 9990</strain>
    </source>
</reference>
<dbReference type="SUPFAM" id="SSF56731">
    <property type="entry name" value="DNA primase core"/>
    <property type="match status" value="1"/>
</dbReference>
<evidence type="ECO:0000256" key="3">
    <source>
        <dbReference type="ARBA" id="ARBA00022679"/>
    </source>
</evidence>
<dbReference type="SMART" id="SM00493">
    <property type="entry name" value="TOPRIM"/>
    <property type="match status" value="1"/>
</dbReference>
<keyword evidence="2 12" id="KW-0639">Primosome</keyword>
<dbReference type="Gene3D" id="3.40.1360.10">
    <property type="match status" value="1"/>
</dbReference>
<dbReference type="HAMAP" id="MF_00974">
    <property type="entry name" value="DNA_primase_DnaG"/>
    <property type="match status" value="1"/>
</dbReference>
<dbReference type="OrthoDB" id="9803773at2"/>
<dbReference type="GO" id="GO:0000428">
    <property type="term" value="C:DNA-directed RNA polymerase complex"/>
    <property type="evidence" value="ECO:0007669"/>
    <property type="project" value="UniProtKB-KW"/>
</dbReference>
<dbReference type="InterPro" id="IPR006295">
    <property type="entry name" value="DNA_primase_DnaG"/>
</dbReference>
<gene>
    <name evidence="12" type="primary">dnaG</name>
    <name evidence="16" type="ORF">SAMN05660836_01851</name>
</gene>
<dbReference type="GO" id="GO:0008270">
    <property type="term" value="F:zinc ion binding"/>
    <property type="evidence" value="ECO:0007669"/>
    <property type="project" value="UniProtKB-UniRule"/>
</dbReference>
<dbReference type="SMART" id="SM00400">
    <property type="entry name" value="ZnF_CHCC"/>
    <property type="match status" value="1"/>
</dbReference>
<keyword evidence="6 12" id="KW-0479">Metal-binding</keyword>
<dbReference type="GO" id="GO:0006269">
    <property type="term" value="P:DNA replication, synthesis of primer"/>
    <property type="evidence" value="ECO:0007669"/>
    <property type="project" value="UniProtKB-UniRule"/>
</dbReference>
<evidence type="ECO:0000256" key="12">
    <source>
        <dbReference type="HAMAP-Rule" id="MF_00974"/>
    </source>
</evidence>
<protein>
    <recommendedName>
        <fullName evidence="12 13">DNA primase</fullName>
        <ecNumber evidence="12">2.7.7.101</ecNumber>
    </recommendedName>
</protein>
<evidence type="ECO:0000256" key="7">
    <source>
        <dbReference type="ARBA" id="ARBA00022771"/>
    </source>
</evidence>
<dbReference type="InterPro" id="IPR030846">
    <property type="entry name" value="DnaG_bac"/>
</dbReference>
<evidence type="ECO:0000256" key="1">
    <source>
        <dbReference type="ARBA" id="ARBA00022478"/>
    </source>
</evidence>
<accession>A0A1I4UKR8</accession>
<dbReference type="EC" id="2.7.7.101" evidence="12"/>
<evidence type="ECO:0000313" key="17">
    <source>
        <dbReference type="Proteomes" id="UP000199611"/>
    </source>
</evidence>
<evidence type="ECO:0000256" key="2">
    <source>
        <dbReference type="ARBA" id="ARBA00022515"/>
    </source>
</evidence>
<evidence type="ECO:0000256" key="8">
    <source>
        <dbReference type="ARBA" id="ARBA00022833"/>
    </source>
</evidence>
<keyword evidence="8 12" id="KW-0862">Zinc</keyword>
<dbReference type="InterPro" id="IPR016136">
    <property type="entry name" value="DNA_helicase_N/primase_C"/>
</dbReference>
<dbReference type="Gene3D" id="1.10.860.10">
    <property type="entry name" value="DNAb Helicase, Chain A"/>
    <property type="match status" value="1"/>
</dbReference>
<evidence type="ECO:0000256" key="10">
    <source>
        <dbReference type="ARBA" id="ARBA00023125"/>
    </source>
</evidence>
<evidence type="ECO:0000256" key="13">
    <source>
        <dbReference type="PIRNR" id="PIRNR002811"/>
    </source>
</evidence>
<dbReference type="AlphaFoldDB" id="A0A1I4UKR8"/>
<comment type="cofactor">
    <cofactor evidence="12 13 14">
        <name>Zn(2+)</name>
        <dbReference type="ChEBI" id="CHEBI:29105"/>
    </cofactor>
    <text evidence="12 13 14">Binds 1 zinc ion per monomer.</text>
</comment>
<dbReference type="GO" id="GO:0005737">
    <property type="term" value="C:cytoplasm"/>
    <property type="evidence" value="ECO:0007669"/>
    <property type="project" value="TreeGrafter"/>
</dbReference>
<dbReference type="Pfam" id="PF01807">
    <property type="entry name" value="Zn_ribbon_DnaG"/>
    <property type="match status" value="1"/>
</dbReference>
<dbReference type="RefSeq" id="WP_093395240.1">
    <property type="nucleotide sequence ID" value="NZ_FOUU01000006.1"/>
</dbReference>
<dbReference type="Gene3D" id="3.90.980.10">
    <property type="entry name" value="DNA primase, catalytic core, N-terminal domain"/>
    <property type="match status" value="1"/>
</dbReference>
<dbReference type="NCBIfam" id="TIGR01391">
    <property type="entry name" value="dnaG"/>
    <property type="match status" value="1"/>
</dbReference>
<dbReference type="FunFam" id="3.90.980.10:FF:000001">
    <property type="entry name" value="DNA primase"/>
    <property type="match status" value="1"/>
</dbReference>
<dbReference type="Pfam" id="PF08275">
    <property type="entry name" value="DNAG_N"/>
    <property type="match status" value="1"/>
</dbReference>
<evidence type="ECO:0000256" key="9">
    <source>
        <dbReference type="ARBA" id="ARBA00022842"/>
    </source>
</evidence>
<feature type="zinc finger region" description="CHC2-type" evidence="12 14">
    <location>
        <begin position="37"/>
        <end position="61"/>
    </location>
</feature>
<evidence type="ECO:0000256" key="6">
    <source>
        <dbReference type="ARBA" id="ARBA00022723"/>
    </source>
</evidence>
<comment type="similarity">
    <text evidence="12 13">Belongs to the DnaG primase family.</text>
</comment>
<dbReference type="InterPro" id="IPR019475">
    <property type="entry name" value="DNA_primase_DnaB-bd"/>
</dbReference>
<sequence>MAGHRLVDQIKEVVDLVDLVSETVRLKRSGRRYSGLCPFHAEKTPSFFVDPDKQLFYCFGCGTGGDVIAFVMKHRGLDFHEAVRYLAERYNIPLEAGSGDPNRAGEKEELYKLIEEAQAFYHGLLFYDRRGKEAHEYLRKRGVPEKLAKEEKLGYAPDEWDALLNHFRRKGFDPEKGIKAGLFVKSSGGRIYDRFRRRLIFPIRDTKGRVVAFGGRSLDGTEPKYLNSPETPIYNKGSLLYQYDRARKALDSLTSGNRFVFLVEGYMDALAFHRVGEFRVVATLGTAFTGRHARLLKRMVDEVVLVYDGDSAGRKAMMRIFPFLLKEQIRASCVLLPEGLDPDDYFRSHNREDFEALFRRRIELGSFVLEEHIRDWDGTTEGKIAVVRELHEFLKDLDDPIILRDYVRKISEGLQVPEDAILFQFKKWSKRRGNSQKLASDKYPAEKGKTTPVYSPEEELIRLVVKNPWVIGEFRDQIREALSCASPALIEVARAVVDAAVQGDGELDVQGVYEKLSTDAAKSALSRIVVDDNPYYDKEMALMACADLIKACKKRGSEIEKSRLKDKLIEANRQGDVETIKVLLKELQALEACEMSIRGGRERI</sequence>
<comment type="catalytic activity">
    <reaction evidence="12">
        <text>ssDNA + n NTP = ssDNA/pppN(pN)n-1 hybrid + (n-1) diphosphate.</text>
        <dbReference type="EC" id="2.7.7.101"/>
    </reaction>
</comment>
<keyword evidence="1 12" id="KW-0240">DNA-directed RNA polymerase</keyword>
<evidence type="ECO:0000259" key="15">
    <source>
        <dbReference type="PROSITE" id="PS50880"/>
    </source>
</evidence>
<dbReference type="PIRSF" id="PIRSF002811">
    <property type="entry name" value="DnaG"/>
    <property type="match status" value="1"/>
</dbReference>
<keyword evidence="5 12" id="KW-0235">DNA replication</keyword>
<keyword evidence="4 12" id="KW-0548">Nucleotidyltransferase</keyword>
<dbReference type="CDD" id="cd03364">
    <property type="entry name" value="TOPRIM_DnaG_primases"/>
    <property type="match status" value="1"/>
</dbReference>
<dbReference type="InterPro" id="IPR013264">
    <property type="entry name" value="DNAG_N"/>
</dbReference>
<evidence type="ECO:0000256" key="4">
    <source>
        <dbReference type="ARBA" id="ARBA00022695"/>
    </source>
</evidence>
<dbReference type="STRING" id="39841.SAMN05660836_01851"/>
<evidence type="ECO:0000256" key="14">
    <source>
        <dbReference type="PIRSR" id="PIRSR002811-1"/>
    </source>
</evidence>
<dbReference type="Proteomes" id="UP000199611">
    <property type="component" value="Unassembled WGS sequence"/>
</dbReference>
<dbReference type="InterPro" id="IPR002694">
    <property type="entry name" value="Znf_CHC2"/>
</dbReference>
<organism evidence="16 17">
    <name type="scientific">Thermodesulforhabdus norvegica</name>
    <dbReference type="NCBI Taxonomy" id="39841"/>
    <lineage>
        <taxon>Bacteria</taxon>
        <taxon>Pseudomonadati</taxon>
        <taxon>Thermodesulfobacteriota</taxon>
        <taxon>Syntrophobacteria</taxon>
        <taxon>Syntrophobacterales</taxon>
        <taxon>Thermodesulforhabdaceae</taxon>
        <taxon>Thermodesulforhabdus</taxon>
    </lineage>
</organism>
<keyword evidence="17" id="KW-1185">Reference proteome</keyword>
<evidence type="ECO:0000313" key="16">
    <source>
        <dbReference type="EMBL" id="SFM89518.1"/>
    </source>
</evidence>
<dbReference type="InterPro" id="IPR036977">
    <property type="entry name" value="DNA_primase_Znf_CHC2"/>
</dbReference>
<dbReference type="InterPro" id="IPR006171">
    <property type="entry name" value="TOPRIM_dom"/>
</dbReference>
<dbReference type="InterPro" id="IPR037068">
    <property type="entry name" value="DNA_primase_core_N_sf"/>
</dbReference>
<dbReference type="FunFam" id="3.90.580.10:FF:000001">
    <property type="entry name" value="DNA primase"/>
    <property type="match status" value="1"/>
</dbReference>
<dbReference type="InterPro" id="IPR050219">
    <property type="entry name" value="DnaG_primase"/>
</dbReference>
<dbReference type="PANTHER" id="PTHR30313">
    <property type="entry name" value="DNA PRIMASE"/>
    <property type="match status" value="1"/>
</dbReference>